<evidence type="ECO:0000313" key="2">
    <source>
        <dbReference type="Proteomes" id="UP000317650"/>
    </source>
</evidence>
<keyword evidence="2" id="KW-1185">Reference proteome</keyword>
<dbReference type="Proteomes" id="UP000317650">
    <property type="component" value="Chromosome 8"/>
</dbReference>
<gene>
    <name evidence="1" type="ORF">C4D60_Mb08t15370</name>
</gene>
<dbReference type="EMBL" id="PYDT01000002">
    <property type="protein sequence ID" value="THU69529.1"/>
    <property type="molecule type" value="Genomic_DNA"/>
</dbReference>
<organism evidence="1 2">
    <name type="scientific">Musa balbisiana</name>
    <name type="common">Banana</name>
    <dbReference type="NCBI Taxonomy" id="52838"/>
    <lineage>
        <taxon>Eukaryota</taxon>
        <taxon>Viridiplantae</taxon>
        <taxon>Streptophyta</taxon>
        <taxon>Embryophyta</taxon>
        <taxon>Tracheophyta</taxon>
        <taxon>Spermatophyta</taxon>
        <taxon>Magnoliopsida</taxon>
        <taxon>Liliopsida</taxon>
        <taxon>Zingiberales</taxon>
        <taxon>Musaceae</taxon>
        <taxon>Musa</taxon>
    </lineage>
</organism>
<protein>
    <submittedName>
        <fullName evidence="1">Uncharacterized protein</fullName>
    </submittedName>
</protein>
<accession>A0A4S8K400</accession>
<dbReference type="PANTHER" id="PTHR33356">
    <property type="entry name" value="TIP41-LIKE PROTEIN"/>
    <property type="match status" value="1"/>
</dbReference>
<name>A0A4S8K400_MUSBA</name>
<comment type="caution">
    <text evidence="1">The sequence shown here is derived from an EMBL/GenBank/DDBJ whole genome shotgun (WGS) entry which is preliminary data.</text>
</comment>
<dbReference type="STRING" id="52838.A0A4S8K400"/>
<reference evidence="1 2" key="1">
    <citation type="journal article" date="2019" name="Nat. Plants">
        <title>Genome sequencing of Musa balbisiana reveals subgenome evolution and function divergence in polyploid bananas.</title>
        <authorList>
            <person name="Yao X."/>
        </authorList>
    </citation>
    <scope>NUCLEOTIDE SEQUENCE [LARGE SCALE GENOMIC DNA]</scope>
    <source>
        <strain evidence="2">cv. DH-PKW</strain>
        <tissue evidence="1">Leaves</tissue>
    </source>
</reference>
<proteinExistence type="predicted"/>
<dbReference type="PANTHER" id="PTHR33356:SF5">
    <property type="entry name" value="TIP41-LIKE PROTEIN"/>
    <property type="match status" value="1"/>
</dbReference>
<dbReference type="AlphaFoldDB" id="A0A4S8K400"/>
<evidence type="ECO:0000313" key="1">
    <source>
        <dbReference type="EMBL" id="THU69529.1"/>
    </source>
</evidence>
<sequence length="348" mass="38470">MAEEFGDGAFWLPSEFLCDDFFVEEARMRRAEAAFALRQRLGSKVEPHAAAAAADTASIEEYMATITRQMAQASIVVTEKAKTRPTAGTPHSVLCPYLASTRRNPNDPSLVSSMPSLKLERQKNDVWDLLCEAAAQVTWLRHNDAGFLPKAIDSKLLGLPKNASLEIPRIPNYTQVGHYLSPALPQHQQLQSAQFRYLKQQQWSSASEGHGKARGSRPQGLFSSAWPASPTLHQPVRPCHGMRSVLPNGSAAKRLSAGTGVFLPRIPVSKAEPRKPTDCSTVIVPAKVVRALKELGVQSRFEDGFLHNYNARGGRSNALFSHQNLNHQVFPSTSMVAREIRLPHEWSY</sequence>